<comment type="caution">
    <text evidence="1">The sequence shown here is derived from an EMBL/GenBank/DDBJ whole genome shotgun (WGS) entry which is preliminary data.</text>
</comment>
<evidence type="ECO:0000313" key="2">
    <source>
        <dbReference type="Proteomes" id="UP000324767"/>
    </source>
</evidence>
<sequence>MRAITLSHTLILVQAAALSIALPLLLPADVFSSLATRGQVGDTDMSDAGIKAILTRPSPKPESALAPRRPPPTMTWYSPNSAVYVVITPITLITGDGVKELLENARDFVMDTIELAGDDLIPHGRFEFTGEDSLFLTVNNANNHQTTWVVLAGAVATVKDYMRVFSVWGSTTFFIYDGVNEVGVGKIG</sequence>
<dbReference type="Proteomes" id="UP000324767">
    <property type="component" value="Unassembled WGS sequence"/>
</dbReference>
<evidence type="ECO:0000313" key="1">
    <source>
        <dbReference type="EMBL" id="KAA6410345.1"/>
    </source>
</evidence>
<protein>
    <submittedName>
        <fullName evidence="1">Uncharacterized protein</fullName>
    </submittedName>
</protein>
<dbReference type="AlphaFoldDB" id="A0A5M8PLK1"/>
<gene>
    <name evidence="1" type="ORF">FRX48_05766</name>
</gene>
<organism evidence="1 2">
    <name type="scientific">Lasallia pustulata</name>
    <dbReference type="NCBI Taxonomy" id="136370"/>
    <lineage>
        <taxon>Eukaryota</taxon>
        <taxon>Fungi</taxon>
        <taxon>Dikarya</taxon>
        <taxon>Ascomycota</taxon>
        <taxon>Pezizomycotina</taxon>
        <taxon>Lecanoromycetes</taxon>
        <taxon>OSLEUM clade</taxon>
        <taxon>Umbilicariomycetidae</taxon>
        <taxon>Umbilicariales</taxon>
        <taxon>Umbilicariaceae</taxon>
        <taxon>Lasallia</taxon>
    </lineage>
</organism>
<proteinExistence type="predicted"/>
<reference evidence="1 2" key="1">
    <citation type="submission" date="2019-09" db="EMBL/GenBank/DDBJ databases">
        <title>The hologenome of the rock-dwelling lichen Lasallia pustulata.</title>
        <authorList>
            <person name="Greshake Tzovaras B."/>
            <person name="Segers F."/>
            <person name="Bicker A."/>
            <person name="Dal Grande F."/>
            <person name="Otte J."/>
            <person name="Hankeln T."/>
            <person name="Schmitt I."/>
            <person name="Ebersberger I."/>
        </authorList>
    </citation>
    <scope>NUCLEOTIDE SEQUENCE [LARGE SCALE GENOMIC DNA]</scope>
    <source>
        <strain evidence="1">A1-1</strain>
    </source>
</reference>
<name>A0A5M8PLK1_9LECA</name>
<accession>A0A5M8PLK1</accession>
<dbReference type="EMBL" id="VXIT01000009">
    <property type="protein sequence ID" value="KAA6410345.1"/>
    <property type="molecule type" value="Genomic_DNA"/>
</dbReference>